<evidence type="ECO:0000313" key="3">
    <source>
        <dbReference type="EMBL" id="WPY00347.1"/>
    </source>
</evidence>
<evidence type="ECO:0000256" key="2">
    <source>
        <dbReference type="SAM" id="Phobius"/>
    </source>
</evidence>
<dbReference type="PROSITE" id="PS50005">
    <property type="entry name" value="TPR"/>
    <property type="match status" value="1"/>
</dbReference>
<keyword evidence="2" id="KW-0812">Transmembrane</keyword>
<name>A0ABZ0UQM1_9RICK</name>
<accession>A0ABZ0UQM1</accession>
<evidence type="ECO:0000313" key="4">
    <source>
        <dbReference type="Proteomes" id="UP001326613"/>
    </source>
</evidence>
<dbReference type="Proteomes" id="UP001326613">
    <property type="component" value="Chromosome"/>
</dbReference>
<proteinExistence type="predicted"/>
<dbReference type="InterPro" id="IPR019734">
    <property type="entry name" value="TPR_rpt"/>
</dbReference>
<dbReference type="Gene3D" id="1.25.40.10">
    <property type="entry name" value="Tetratricopeptide repeat domain"/>
    <property type="match status" value="2"/>
</dbReference>
<keyword evidence="2" id="KW-0472">Membrane</keyword>
<feature type="repeat" description="TPR" evidence="1">
    <location>
        <begin position="228"/>
        <end position="261"/>
    </location>
</feature>
<dbReference type="RefSeq" id="WP_323738424.1">
    <property type="nucleotide sequence ID" value="NZ_CP112932.1"/>
</dbReference>
<dbReference type="EMBL" id="CP112932">
    <property type="protein sequence ID" value="WPY00347.1"/>
    <property type="molecule type" value="Genomic_DNA"/>
</dbReference>
<keyword evidence="4" id="KW-1185">Reference proteome</keyword>
<dbReference type="InterPro" id="IPR011990">
    <property type="entry name" value="TPR-like_helical_dom_sf"/>
</dbReference>
<keyword evidence="1" id="KW-0802">TPR repeat</keyword>
<reference evidence="3 4" key="1">
    <citation type="submission" date="2022-10" db="EMBL/GenBank/DDBJ databases">
        <title>Host association and intracellularity evolved multiple times independently in the Rickettsiales.</title>
        <authorList>
            <person name="Castelli M."/>
            <person name="Nardi T."/>
            <person name="Gammuto L."/>
            <person name="Bellinzona G."/>
            <person name="Sabaneyeva E."/>
            <person name="Potekhin A."/>
            <person name="Serra V."/>
            <person name="Petroni G."/>
            <person name="Sassera D."/>
        </authorList>
    </citation>
    <scope>NUCLEOTIDE SEQUENCE [LARGE SCALE GENOMIC DNA]</scope>
    <source>
        <strain evidence="3 4">Kr 154-4</strain>
    </source>
</reference>
<organism evidence="3 4">
    <name type="scientific">Candidatus Trichorickettsia mobilis</name>
    <dbReference type="NCBI Taxonomy" id="1346319"/>
    <lineage>
        <taxon>Bacteria</taxon>
        <taxon>Pseudomonadati</taxon>
        <taxon>Pseudomonadota</taxon>
        <taxon>Alphaproteobacteria</taxon>
        <taxon>Rickettsiales</taxon>
        <taxon>Rickettsiaceae</taxon>
        <taxon>Rickettsieae</taxon>
        <taxon>Candidatus Trichorickettsia</taxon>
    </lineage>
</organism>
<feature type="transmembrane region" description="Helical" evidence="2">
    <location>
        <begin position="37"/>
        <end position="67"/>
    </location>
</feature>
<evidence type="ECO:0000256" key="1">
    <source>
        <dbReference type="PROSITE-ProRule" id="PRU00339"/>
    </source>
</evidence>
<dbReference type="SMART" id="SM00028">
    <property type="entry name" value="TPR"/>
    <property type="match status" value="2"/>
</dbReference>
<keyword evidence="2" id="KW-1133">Transmembrane helix</keyword>
<evidence type="ECO:0008006" key="5">
    <source>
        <dbReference type="Google" id="ProtNLM"/>
    </source>
</evidence>
<dbReference type="SUPFAM" id="SSF48452">
    <property type="entry name" value="TPR-like"/>
    <property type="match status" value="1"/>
</dbReference>
<sequence>MIRLLGFCTILFLLYLSFILLEQLDSRILITAYDDYIIETTIFVSLGLIAITVCLIIIILKIISLFFEIPYLINKQLDKNNAQKTVAILMQAMTYLMLGDKQSSLLIIKKLPAKIKPEYQELYDIINAETEKDFEKQIQYFKQLTSSKKYNYFSLKRLAQIFHQRELFEQAEKYATLAFNLVEVDSDILEILIDCYANLGLWNKFVVTVAKFSRVNPIRLTTLANKIAKHYLTTAKYYLELGEDKEAIHCLESALELYPTYLEALDLYFTINASLSKTTNRLSILKSAFTAEPSFAIAEIYIKFANMPANAIYEELSNQIDRKLYWHLLIAIATYLNLPEQIQALSVQYHSDTPMSSRAKAGI</sequence>
<gene>
    <name evidence="3" type="ORF">Trichorick_00219</name>
</gene>
<protein>
    <recommendedName>
        <fullName evidence="5">HemY N-terminal domain-containing protein</fullName>
    </recommendedName>
</protein>